<proteinExistence type="predicted"/>
<dbReference type="Proteomes" id="UP000434582">
    <property type="component" value="Unassembled WGS sequence"/>
</dbReference>
<gene>
    <name evidence="1" type="ORF">GHC57_03860</name>
</gene>
<evidence type="ECO:0000313" key="1">
    <source>
        <dbReference type="EMBL" id="MQX35647.1"/>
    </source>
</evidence>
<evidence type="ECO:0000313" key="2">
    <source>
        <dbReference type="Proteomes" id="UP000434582"/>
    </source>
</evidence>
<dbReference type="Pfam" id="PF14103">
    <property type="entry name" value="DUF4276"/>
    <property type="match status" value="1"/>
</dbReference>
<keyword evidence="2" id="KW-1185">Reference proteome</keyword>
<dbReference type="OrthoDB" id="283783at2"/>
<accession>A0A7X2D3I3</accession>
<comment type="caution">
    <text evidence="1">The sequence shown here is derived from an EMBL/GenBank/DDBJ whole genome shotgun (WGS) entry which is preliminary data.</text>
</comment>
<protein>
    <submittedName>
        <fullName evidence="1">DUF4276 family protein</fullName>
    </submittedName>
</protein>
<sequence>MQRQIHVLLEEPSAKATLEHVLPRLLPPDIHHRCITFQGKPDLLQQLPNRLRGYRKRLDHERLRVVVLIDRDTQDCLVLKRRLEAMAREAGLTTRSSRGPDGEYVVLNRIAVEELEAWFLGDETALRAAYPRLKKGVTRAQSIRCPDDVKGGTAEALHRVFKRAGYFKDSHMPKTDVARKVGEHLSVTPNDNRSPSFQVFLAGLTDLVQRFSEEPPP</sequence>
<dbReference type="EMBL" id="WIVE01000006">
    <property type="protein sequence ID" value="MQX35647.1"/>
    <property type="molecule type" value="Genomic_DNA"/>
</dbReference>
<name>A0A7X2D3I3_9PROT</name>
<reference evidence="1 2" key="1">
    <citation type="submission" date="2019-10" db="EMBL/GenBank/DDBJ databases">
        <title>Draft whole-genome sequence of the purple nonsulfur photosynthetic bacterium Roseospira navarrensis DSM 15114.</title>
        <authorList>
            <person name="Kyndt J.A."/>
            <person name="Meyer T.E."/>
        </authorList>
    </citation>
    <scope>NUCLEOTIDE SEQUENCE [LARGE SCALE GENOMIC DNA]</scope>
    <source>
        <strain evidence="1 2">DSM 15114</strain>
    </source>
</reference>
<dbReference type="RefSeq" id="WP_153341351.1">
    <property type="nucleotide sequence ID" value="NZ_WIVE01000006.1"/>
</dbReference>
<dbReference type="InterPro" id="IPR025455">
    <property type="entry name" value="DUF4276"/>
</dbReference>
<dbReference type="AlphaFoldDB" id="A0A7X2D3I3"/>
<organism evidence="1 2">
    <name type="scientific">Roseospira navarrensis</name>
    <dbReference type="NCBI Taxonomy" id="140058"/>
    <lineage>
        <taxon>Bacteria</taxon>
        <taxon>Pseudomonadati</taxon>
        <taxon>Pseudomonadota</taxon>
        <taxon>Alphaproteobacteria</taxon>
        <taxon>Rhodospirillales</taxon>
        <taxon>Rhodospirillaceae</taxon>
        <taxon>Roseospira</taxon>
    </lineage>
</organism>